<accession>A0ABP8GAY8</accession>
<dbReference type="EMBL" id="BAABGY010000002">
    <property type="protein sequence ID" value="GAA4320972.1"/>
    <property type="molecule type" value="Genomic_DNA"/>
</dbReference>
<dbReference type="PANTHER" id="PTHR39961">
    <property type="entry name" value="HYPOTHETICAL CYTOSOLIC PROTEIN"/>
    <property type="match status" value="1"/>
</dbReference>
<gene>
    <name evidence="1" type="ORF">GCM10023184_06410</name>
</gene>
<keyword evidence="2" id="KW-1185">Reference proteome</keyword>
<dbReference type="Pfam" id="PF04308">
    <property type="entry name" value="RNaseH_like"/>
    <property type="match status" value="1"/>
</dbReference>
<dbReference type="Proteomes" id="UP001501725">
    <property type="component" value="Unassembled WGS sequence"/>
</dbReference>
<evidence type="ECO:0000313" key="2">
    <source>
        <dbReference type="Proteomes" id="UP001501725"/>
    </source>
</evidence>
<dbReference type="PANTHER" id="PTHR39961:SF1">
    <property type="entry name" value="DUF458 DOMAIN-CONTAINING PROTEIN"/>
    <property type="match status" value="1"/>
</dbReference>
<evidence type="ECO:0000313" key="1">
    <source>
        <dbReference type="EMBL" id="GAA4320972.1"/>
    </source>
</evidence>
<proteinExistence type="predicted"/>
<name>A0ABP8GAY8_9BACT</name>
<organism evidence="1 2">
    <name type="scientific">Flaviaesturariibacter amylovorans</name>
    <dbReference type="NCBI Taxonomy" id="1084520"/>
    <lineage>
        <taxon>Bacteria</taxon>
        <taxon>Pseudomonadati</taxon>
        <taxon>Bacteroidota</taxon>
        <taxon>Chitinophagia</taxon>
        <taxon>Chitinophagales</taxon>
        <taxon>Chitinophagaceae</taxon>
        <taxon>Flaviaestuariibacter</taxon>
    </lineage>
</organism>
<protein>
    <submittedName>
        <fullName evidence="1">Ribonuclease H-like YkuK family protein</fullName>
    </submittedName>
</protein>
<comment type="caution">
    <text evidence="1">The sequence shown here is derived from an EMBL/GenBank/DDBJ whole genome shotgun (WGS) entry which is preliminary data.</text>
</comment>
<reference evidence="2" key="1">
    <citation type="journal article" date="2019" name="Int. J. Syst. Evol. Microbiol.">
        <title>The Global Catalogue of Microorganisms (GCM) 10K type strain sequencing project: providing services to taxonomists for standard genome sequencing and annotation.</title>
        <authorList>
            <consortium name="The Broad Institute Genomics Platform"/>
            <consortium name="The Broad Institute Genome Sequencing Center for Infectious Disease"/>
            <person name="Wu L."/>
            <person name="Ma J."/>
        </authorList>
    </citation>
    <scope>NUCLEOTIDE SEQUENCE [LARGE SCALE GENOMIC DNA]</scope>
    <source>
        <strain evidence="2">JCM 17919</strain>
    </source>
</reference>
<dbReference type="InterPro" id="IPR007405">
    <property type="entry name" value="Phage_KVP40_Orf299"/>
</dbReference>
<sequence length="137" mass="15000">MTILKELACGHQLQVSIGTDSQVKGGDTAFATVIVFLRKGKGGFLFISSETLRRPMTVKERMLEEVARSIEVAYALADVFARYGLPVEVHADINPDPKFRSNEALKEAMGYIMGMGFAFRAKPHAFASSSCANKIVQ</sequence>